<feature type="transmembrane region" description="Helical" evidence="1">
    <location>
        <begin position="158"/>
        <end position="179"/>
    </location>
</feature>
<keyword evidence="1" id="KW-1133">Transmembrane helix</keyword>
<dbReference type="Pfam" id="PF05145">
    <property type="entry name" value="AbrB"/>
    <property type="match status" value="1"/>
</dbReference>
<proteinExistence type="predicted"/>
<evidence type="ECO:0000256" key="1">
    <source>
        <dbReference type="SAM" id="Phobius"/>
    </source>
</evidence>
<dbReference type="NCBIfam" id="TIGR03082">
    <property type="entry name" value="Gneg_AbrB_dup"/>
    <property type="match status" value="1"/>
</dbReference>
<sequence>MPGLPSRQDLIRDLPRLALTLALAGAGGTLFALAGLPVPWISGPMIVVAIAALFEAPVDIPRWLREIVFFFLGINIGSAVTPEALAGVVTWPASLLVLVIGLPVLVAGCALPLVRWRGWRRDDALMASMPGALSLILALADATDADVPRIALVQAVRVAILVALVPPMISLTSGVDLTAALPQHAIPGVSEIALLVVAGLAATALIRLTRFPAAGLMGALVASAALHATDVVTAVMPNWLLMSAFAVLGAGIGARFAGMGWRRFRSGLFDAVMTFAIGFAISLATAIVATVWLGFPFGQTVLAFSPGAFEAMVVLAFLLGIDAAYVGAHHTVRFVALVLLAPVVFRRRPGNSNGNGDGSGDGAGGPTAS</sequence>
<dbReference type="InterPro" id="IPR017516">
    <property type="entry name" value="AbrB_dup"/>
</dbReference>
<evidence type="ECO:0000313" key="2">
    <source>
        <dbReference type="EMBL" id="MCT8970652.1"/>
    </source>
</evidence>
<dbReference type="PANTHER" id="PTHR38457:SF1">
    <property type="entry name" value="REGULATOR ABRB-RELATED"/>
    <property type="match status" value="1"/>
</dbReference>
<dbReference type="RefSeq" id="WP_261614217.1">
    <property type="nucleotide sequence ID" value="NZ_JALIDZ010000001.1"/>
</dbReference>
<gene>
    <name evidence="2" type="ORF">MUB46_02150</name>
</gene>
<reference evidence="2 3" key="1">
    <citation type="submission" date="2022-04" db="EMBL/GenBank/DDBJ databases">
        <authorList>
            <person name="Ye Y.-Q."/>
            <person name="Du Z.-J."/>
        </authorList>
    </citation>
    <scope>NUCLEOTIDE SEQUENCE [LARGE SCALE GENOMIC DNA]</scope>
    <source>
        <strain evidence="2 3">A6E488</strain>
    </source>
</reference>
<dbReference type="AlphaFoldDB" id="A0AAW5QS05"/>
<keyword evidence="1" id="KW-0472">Membrane</keyword>
<keyword evidence="1" id="KW-0812">Transmembrane</keyword>
<feature type="transmembrane region" description="Helical" evidence="1">
    <location>
        <begin position="40"/>
        <end position="60"/>
    </location>
</feature>
<comment type="caution">
    <text evidence="2">The sequence shown here is derived from an EMBL/GenBank/DDBJ whole genome shotgun (WGS) entry which is preliminary data.</text>
</comment>
<feature type="transmembrane region" description="Helical" evidence="1">
    <location>
        <begin position="67"/>
        <end position="89"/>
    </location>
</feature>
<feature type="transmembrane region" description="Helical" evidence="1">
    <location>
        <begin position="307"/>
        <end position="328"/>
    </location>
</feature>
<organism evidence="2 3">
    <name type="scientific">Microbaculum marinisediminis</name>
    <dbReference type="NCBI Taxonomy" id="2931392"/>
    <lineage>
        <taxon>Bacteria</taxon>
        <taxon>Pseudomonadati</taxon>
        <taxon>Pseudomonadota</taxon>
        <taxon>Alphaproteobacteria</taxon>
        <taxon>Hyphomicrobiales</taxon>
        <taxon>Tepidamorphaceae</taxon>
        <taxon>Microbaculum</taxon>
    </lineage>
</organism>
<accession>A0AAW5QS05</accession>
<dbReference type="GO" id="GO:0010468">
    <property type="term" value="P:regulation of gene expression"/>
    <property type="evidence" value="ECO:0007669"/>
    <property type="project" value="InterPro"/>
</dbReference>
<dbReference type="Proteomes" id="UP001320898">
    <property type="component" value="Unassembled WGS sequence"/>
</dbReference>
<feature type="transmembrane region" description="Helical" evidence="1">
    <location>
        <begin position="239"/>
        <end position="257"/>
    </location>
</feature>
<protein>
    <submittedName>
        <fullName evidence="2">AbrB family transcriptional regulator</fullName>
    </submittedName>
</protein>
<dbReference type="PIRSF" id="PIRSF038991">
    <property type="entry name" value="Protein_AbrB"/>
    <property type="match status" value="1"/>
</dbReference>
<feature type="transmembrane region" description="Helical" evidence="1">
    <location>
        <begin position="95"/>
        <end position="114"/>
    </location>
</feature>
<dbReference type="PANTHER" id="PTHR38457">
    <property type="entry name" value="REGULATOR ABRB-RELATED"/>
    <property type="match status" value="1"/>
</dbReference>
<dbReference type="GO" id="GO:0016020">
    <property type="term" value="C:membrane"/>
    <property type="evidence" value="ECO:0007669"/>
    <property type="project" value="InterPro"/>
</dbReference>
<feature type="transmembrane region" description="Helical" evidence="1">
    <location>
        <begin position="269"/>
        <end position="295"/>
    </location>
</feature>
<feature type="transmembrane region" description="Helical" evidence="1">
    <location>
        <begin position="185"/>
        <end position="206"/>
    </location>
</feature>
<evidence type="ECO:0000313" key="3">
    <source>
        <dbReference type="Proteomes" id="UP001320898"/>
    </source>
</evidence>
<name>A0AAW5QS05_9HYPH</name>
<dbReference type="EMBL" id="JALIDZ010000001">
    <property type="protein sequence ID" value="MCT8970652.1"/>
    <property type="molecule type" value="Genomic_DNA"/>
</dbReference>
<feature type="transmembrane region" description="Helical" evidence="1">
    <location>
        <begin position="213"/>
        <end position="233"/>
    </location>
</feature>
<dbReference type="InterPro" id="IPR007820">
    <property type="entry name" value="AbrB_fam"/>
</dbReference>
<keyword evidence="3" id="KW-1185">Reference proteome</keyword>